<proteinExistence type="predicted"/>
<evidence type="ECO:0000313" key="2">
    <source>
        <dbReference type="EMBL" id="DBA35453.1"/>
    </source>
</evidence>
<gene>
    <name evidence="2" type="ORF">vir249_00008</name>
</gene>
<dbReference type="GeneID" id="300198901"/>
<evidence type="ECO:0000313" key="3">
    <source>
        <dbReference type="Proteomes" id="UP001303695"/>
    </source>
</evidence>
<reference evidence="2 3" key="1">
    <citation type="journal article" date="2023" name="Nat. Microbiol.">
        <title>A compendium of viruses from methanogenic archaea reveals their diversity and adaptations to the gut environment.</title>
        <authorList>
            <person name="Medvedeva S."/>
            <person name="Borrel G."/>
            <person name="Krupovic M."/>
            <person name="Gribaldo S."/>
        </authorList>
    </citation>
    <scope>NUCLEOTIDE SEQUENCE [LARGE SCALE GENOMIC DNA]</scope>
</reference>
<dbReference type="Proteomes" id="UP001303695">
    <property type="component" value="Segment"/>
</dbReference>
<organism evidence="2 3">
    <name type="scientific">Caudoviricetes sp. vir249</name>
    <dbReference type="NCBI Taxonomy" id="3068355"/>
    <lineage>
        <taxon>Viruses</taxon>
        <taxon>Duplodnaviria</taxon>
        <taxon>Heunggongvirae</taxon>
        <taxon>Uroviricota</taxon>
        <taxon>Caudoviricetes</taxon>
    </lineage>
</organism>
<feature type="domain" description="Phage terminase large subunit N-terminal" evidence="1">
    <location>
        <begin position="10"/>
        <end position="172"/>
    </location>
</feature>
<dbReference type="InterPro" id="IPR027417">
    <property type="entry name" value="P-loop_NTPase"/>
</dbReference>
<protein>
    <submittedName>
        <fullName evidence="2">Terminase large subunit</fullName>
    </submittedName>
</protein>
<sequence length="365" mass="42342">MIFWAINNPNSRIGVFRKTLPALKKTSWLEIRKLLDSHGIEYEENRSEGVIILSNGATMSFSGLDDLQKVRSLNLDYIYIEQAEEIDRDTYLELKLRLRGSGADVTYRQALLVVQPSEPSHWIYEYFHNMHYGKIVHFSFRENPFLPEDHKKYYERLKEIDYDAYRRYSLGEWGMLSSLIFKNWDTDTRETFNYYSVGIDFGWAVPSAALLIGFYDNEPYIIDEIYEKELTTGELFELIIGMLARNGLGISDIDLCFGDAASPDRIMNLNEWGLYTEPSVKDVQAKINTAKLTQIHINEDKCPNTLKEIQSYTWRKNRDGTILDVPVKLNDHAMDAMMYCIYGMLGANSPYKCDGTVDLDEVSFY</sequence>
<dbReference type="Gene3D" id="3.30.420.280">
    <property type="match status" value="1"/>
</dbReference>
<accession>A0AA87CDP5</accession>
<name>A0AA87CDP5_9CAUD</name>
<dbReference type="Gene3D" id="3.40.50.300">
    <property type="entry name" value="P-loop containing nucleotide triphosphate hydrolases"/>
    <property type="match status" value="1"/>
</dbReference>
<dbReference type="InterPro" id="IPR035412">
    <property type="entry name" value="Terminase_L_N"/>
</dbReference>
<evidence type="ECO:0000259" key="1">
    <source>
        <dbReference type="Pfam" id="PF04466"/>
    </source>
</evidence>
<dbReference type="EMBL" id="BK063678">
    <property type="protein sequence ID" value="DBA35453.1"/>
    <property type="molecule type" value="Genomic_DNA"/>
</dbReference>
<dbReference type="RefSeq" id="YP_013605233.1">
    <property type="nucleotide sequence ID" value="NC_133254.1"/>
</dbReference>
<keyword evidence="3" id="KW-1185">Reference proteome</keyword>
<dbReference type="PANTHER" id="PTHR39184:SF1">
    <property type="entry name" value="PBSX PHAGE TERMINASE LARGE SUBUNIT"/>
    <property type="match status" value="1"/>
</dbReference>
<dbReference type="Pfam" id="PF04466">
    <property type="entry name" value="Terminase_3"/>
    <property type="match status" value="1"/>
</dbReference>
<dbReference type="InterPro" id="IPR052380">
    <property type="entry name" value="Viral_DNA_packaging_terminase"/>
</dbReference>
<dbReference type="PANTHER" id="PTHR39184">
    <property type="match status" value="1"/>
</dbReference>